<dbReference type="PROSITE" id="PS00041">
    <property type="entry name" value="HTH_ARAC_FAMILY_1"/>
    <property type="match status" value="1"/>
</dbReference>
<feature type="transmembrane region" description="Helical" evidence="4">
    <location>
        <begin position="36"/>
        <end position="53"/>
    </location>
</feature>
<accession>A0A1T3MMX5</accession>
<protein>
    <submittedName>
        <fullName evidence="6">AraC family transcriptional regulator</fullName>
    </submittedName>
</protein>
<evidence type="ECO:0000313" key="6">
    <source>
        <dbReference type="EMBL" id="OPC65779.1"/>
    </source>
</evidence>
<dbReference type="PANTHER" id="PTHR43280">
    <property type="entry name" value="ARAC-FAMILY TRANSCRIPTIONAL REGULATOR"/>
    <property type="match status" value="1"/>
</dbReference>
<dbReference type="Pfam" id="PF12833">
    <property type="entry name" value="HTH_18"/>
    <property type="match status" value="1"/>
</dbReference>
<dbReference type="PANTHER" id="PTHR43280:SF29">
    <property type="entry name" value="ARAC-FAMILY TRANSCRIPTIONAL REGULATOR"/>
    <property type="match status" value="1"/>
</dbReference>
<keyword evidence="1" id="KW-0805">Transcription regulation</keyword>
<proteinExistence type="predicted"/>
<reference evidence="6 7" key="1">
    <citation type="submission" date="2016-06" db="EMBL/GenBank/DDBJ databases">
        <title>Revisiting the taxonomy of the Elizabethkingia Genus based on Whole-Genome Sequencing, Optical Mapping, and MALDI-TOF.</title>
        <authorList>
            <person name="Nicholson A.C."/>
        </authorList>
    </citation>
    <scope>NUCLEOTIDE SEQUENCE [LARGE SCALE GENOMIC DNA]</scope>
    <source>
        <strain evidence="6 7">G4070</strain>
    </source>
</reference>
<dbReference type="InterPro" id="IPR018060">
    <property type="entry name" value="HTH_AraC"/>
</dbReference>
<keyword evidence="4" id="KW-0812">Transmembrane</keyword>
<dbReference type="Proteomes" id="UP000190813">
    <property type="component" value="Unassembled WGS sequence"/>
</dbReference>
<evidence type="ECO:0000313" key="7">
    <source>
        <dbReference type="Proteomes" id="UP000190813"/>
    </source>
</evidence>
<feature type="transmembrane region" description="Helical" evidence="4">
    <location>
        <begin position="123"/>
        <end position="146"/>
    </location>
</feature>
<comment type="caution">
    <text evidence="6">The sequence shown here is derived from an EMBL/GenBank/DDBJ whole genome shotgun (WGS) entry which is preliminary data.</text>
</comment>
<keyword evidence="2" id="KW-0238">DNA-binding</keyword>
<organism evidence="6 7">
    <name type="scientific">Elizabethkingia occulta</name>
    <dbReference type="NCBI Taxonomy" id="1867263"/>
    <lineage>
        <taxon>Bacteria</taxon>
        <taxon>Pseudomonadati</taxon>
        <taxon>Bacteroidota</taxon>
        <taxon>Flavobacteriia</taxon>
        <taxon>Flavobacteriales</taxon>
        <taxon>Weeksellaceae</taxon>
        <taxon>Elizabethkingia</taxon>
    </lineage>
</organism>
<feature type="domain" description="HTH araC/xylS-type" evidence="5">
    <location>
        <begin position="260"/>
        <end position="364"/>
    </location>
</feature>
<evidence type="ECO:0000259" key="5">
    <source>
        <dbReference type="PROSITE" id="PS01124"/>
    </source>
</evidence>
<dbReference type="RefSeq" id="WP_078771402.1">
    <property type="nucleotide sequence ID" value="NZ_CBCSBR010000021.1"/>
</dbReference>
<feature type="transmembrane region" description="Helical" evidence="4">
    <location>
        <begin position="6"/>
        <end position="27"/>
    </location>
</feature>
<dbReference type="EMBL" id="MAHX01000013">
    <property type="protein sequence ID" value="OPC65779.1"/>
    <property type="molecule type" value="Genomic_DNA"/>
</dbReference>
<evidence type="ECO:0000256" key="4">
    <source>
        <dbReference type="SAM" id="Phobius"/>
    </source>
</evidence>
<dbReference type="SUPFAM" id="SSF46689">
    <property type="entry name" value="Homeodomain-like"/>
    <property type="match status" value="1"/>
</dbReference>
<sequence>MPIENIQKFVLVLLYGSLVLQSFILLANPMNVNKKANFAFGIFMLLWSGYWVLDILKICGFSPGPLLIFSVYSVLIFTPLFLFFSVVVFINPNYYFKKKDLICLVIPFIYLVLLLNADENKLLNTITLLIAVAHNLPYVAIIYYKIRKHQKRIETISSDTESINLQWLIKLSLLLFGTIIITVCYELFNAFVYKMHQNLIMDLLFLFIVYSTFYHVLRQKEIYPVSKVQLEELLSIETESEEKTEKKKLIPDEDFEDLKEKLLTLIESQKPYLEGDLNLLKLSELIGISTHQLSYLLNNGFNENFFQFVNKYRVQHAKELLISDSYNKLSVLGIAFDSGFNSKTAFNTFFKKTVGVTPSEFRKNQSEGNFTEEEKLN</sequence>
<evidence type="ECO:0000256" key="1">
    <source>
        <dbReference type="ARBA" id="ARBA00023015"/>
    </source>
</evidence>
<keyword evidence="3" id="KW-0804">Transcription</keyword>
<keyword evidence="4" id="KW-0472">Membrane</keyword>
<evidence type="ECO:0000256" key="3">
    <source>
        <dbReference type="ARBA" id="ARBA00023163"/>
    </source>
</evidence>
<feature type="transmembrane region" description="Helical" evidence="4">
    <location>
        <begin position="200"/>
        <end position="217"/>
    </location>
</feature>
<dbReference type="InterPro" id="IPR009057">
    <property type="entry name" value="Homeodomain-like_sf"/>
</dbReference>
<keyword evidence="7" id="KW-1185">Reference proteome</keyword>
<feature type="transmembrane region" description="Helical" evidence="4">
    <location>
        <begin position="65"/>
        <end position="89"/>
    </location>
</feature>
<dbReference type="SMART" id="SM00342">
    <property type="entry name" value="HTH_ARAC"/>
    <property type="match status" value="1"/>
</dbReference>
<dbReference type="PROSITE" id="PS01124">
    <property type="entry name" value="HTH_ARAC_FAMILY_2"/>
    <property type="match status" value="1"/>
</dbReference>
<dbReference type="PRINTS" id="PR00032">
    <property type="entry name" value="HTHARAC"/>
</dbReference>
<dbReference type="GO" id="GO:0043565">
    <property type="term" value="F:sequence-specific DNA binding"/>
    <property type="evidence" value="ECO:0007669"/>
    <property type="project" value="InterPro"/>
</dbReference>
<keyword evidence="4" id="KW-1133">Transmembrane helix</keyword>
<dbReference type="GO" id="GO:0003700">
    <property type="term" value="F:DNA-binding transcription factor activity"/>
    <property type="evidence" value="ECO:0007669"/>
    <property type="project" value="InterPro"/>
</dbReference>
<name>A0A1T3MMX5_9FLAO</name>
<feature type="transmembrane region" description="Helical" evidence="4">
    <location>
        <begin position="101"/>
        <end position="117"/>
    </location>
</feature>
<dbReference type="Gene3D" id="1.10.10.60">
    <property type="entry name" value="Homeodomain-like"/>
    <property type="match status" value="1"/>
</dbReference>
<dbReference type="AlphaFoldDB" id="A0A1T3MMX5"/>
<feature type="transmembrane region" description="Helical" evidence="4">
    <location>
        <begin position="167"/>
        <end position="188"/>
    </location>
</feature>
<dbReference type="InterPro" id="IPR020449">
    <property type="entry name" value="Tscrpt_reg_AraC-type_HTH"/>
</dbReference>
<dbReference type="InterPro" id="IPR018062">
    <property type="entry name" value="HTH_AraC-typ_CS"/>
</dbReference>
<evidence type="ECO:0000256" key="2">
    <source>
        <dbReference type="ARBA" id="ARBA00023125"/>
    </source>
</evidence>
<gene>
    <name evidence="6" type="ORF">BAZ10_00635</name>
</gene>